<dbReference type="PROSITE" id="PS51898">
    <property type="entry name" value="TYR_RECOMBINASE"/>
    <property type="match status" value="1"/>
</dbReference>
<reference evidence="8 9" key="1">
    <citation type="submission" date="2018-01" db="EMBL/GenBank/DDBJ databases">
        <authorList>
            <person name="Addy H.S."/>
            <person name="Ahmad A.A."/>
            <person name="Huang Q."/>
        </authorList>
    </citation>
    <scope>NUCLEOTIDE SEQUENCE [LARGE SCALE GENOMIC DNA]</scope>
</reference>
<dbReference type="PROSITE" id="PS51900">
    <property type="entry name" value="CB"/>
    <property type="match status" value="1"/>
</dbReference>
<dbReference type="GO" id="GO:0015074">
    <property type="term" value="P:DNA integration"/>
    <property type="evidence" value="ECO:0007669"/>
    <property type="project" value="InterPro"/>
</dbReference>
<evidence type="ECO:0000313" key="9">
    <source>
        <dbReference type="Proteomes" id="UP000306261"/>
    </source>
</evidence>
<dbReference type="Pfam" id="PF22022">
    <property type="entry name" value="Phage_int_M"/>
    <property type="match status" value="1"/>
</dbReference>
<dbReference type="InterPro" id="IPR002104">
    <property type="entry name" value="Integrase_catalytic"/>
</dbReference>
<keyword evidence="3" id="KW-0233">DNA recombination</keyword>
<feature type="domain" description="Tyr recombinase" evidence="6">
    <location>
        <begin position="171"/>
        <end position="342"/>
    </location>
</feature>
<dbReference type="InterPro" id="IPR053876">
    <property type="entry name" value="Phage_int_M"/>
</dbReference>
<dbReference type="InterPro" id="IPR010998">
    <property type="entry name" value="Integrase_recombinase_N"/>
</dbReference>
<dbReference type="GO" id="GO:0006310">
    <property type="term" value="P:DNA recombination"/>
    <property type="evidence" value="ECO:0007669"/>
    <property type="project" value="UniProtKB-KW"/>
</dbReference>
<proteinExistence type="inferred from homology"/>
<feature type="domain" description="Core-binding (CB)" evidence="7">
    <location>
        <begin position="69"/>
        <end position="149"/>
    </location>
</feature>
<organism evidence="8 9">
    <name type="scientific">Ralstonia phage RsoM1USA</name>
    <dbReference type="NCBI Taxonomy" id="2991867"/>
    <lineage>
        <taxon>Viruses</taxon>
        <taxon>Duplodnaviria</taxon>
        <taxon>Heunggongvirae</taxon>
        <taxon>Uroviricota</taxon>
        <taxon>Caudoviricetes</taxon>
        <taxon>Peduoviridae</taxon>
        <taxon>Aresaunavirus</taxon>
        <taxon>Aresaunavirus RsoM1USA</taxon>
    </lineage>
</organism>
<feature type="region of interest" description="Disordered" evidence="5">
    <location>
        <begin position="318"/>
        <end position="342"/>
    </location>
</feature>
<name>A0A9W3USL6_9CAUD</name>
<evidence type="ECO:0000256" key="5">
    <source>
        <dbReference type="SAM" id="MobiDB-lite"/>
    </source>
</evidence>
<dbReference type="EMBL" id="MG747435">
    <property type="protein sequence ID" value="AVP40046.1"/>
    <property type="molecule type" value="Genomic_DNA"/>
</dbReference>
<evidence type="ECO:0000256" key="2">
    <source>
        <dbReference type="ARBA" id="ARBA00023125"/>
    </source>
</evidence>
<keyword evidence="2 4" id="KW-0238">DNA-binding</keyword>
<keyword evidence="9" id="KW-1185">Reference proteome</keyword>
<dbReference type="Proteomes" id="UP000306261">
    <property type="component" value="Segment"/>
</dbReference>
<dbReference type="Pfam" id="PF00589">
    <property type="entry name" value="Phage_integrase"/>
    <property type="match status" value="1"/>
</dbReference>
<dbReference type="InterPro" id="IPR011010">
    <property type="entry name" value="DNA_brk_join_enz"/>
</dbReference>
<evidence type="ECO:0000256" key="1">
    <source>
        <dbReference type="ARBA" id="ARBA00008857"/>
    </source>
</evidence>
<dbReference type="InterPro" id="IPR013762">
    <property type="entry name" value="Integrase-like_cat_sf"/>
</dbReference>
<sequence length="342" mass="38408">MGRKPSNPGAIPRFRTRRNTDGTLRYYYEHDAVDGKRKVEPLGTDRVKALQRWAELEGKRTPSPHRDVYTFSDVAKEYRKRELSSKAAETQRQYDIYLTRLTASMADKPVDEITPADVADIWQSTRDKRGTVTANRTKATLSAVLNCGRLWGMMKAPNPCTGVRGKKEAGRKAVLINDELYQSVYDVADQPLRNAMDLADLTSQRPGDVLPMSEANINGNLLYVHQQKTGAIVVIEIVGKLAALIERLRAWCGTEIVKSPYLIRDERGARLTRGQLRSRFDKAREKAGIDKKDFQFRDLRARGVTNKVVTEGLEAGQRLAGHSGPGMTAHYTRGTRPVKPSR</sequence>
<dbReference type="Gene3D" id="1.10.150.130">
    <property type="match status" value="1"/>
</dbReference>
<accession>A0A9W3USL6</accession>
<dbReference type="SUPFAM" id="SSF56349">
    <property type="entry name" value="DNA breaking-rejoining enzymes"/>
    <property type="match status" value="1"/>
</dbReference>
<evidence type="ECO:0000313" key="8">
    <source>
        <dbReference type="EMBL" id="AVP40046.1"/>
    </source>
</evidence>
<evidence type="ECO:0000259" key="7">
    <source>
        <dbReference type="PROSITE" id="PS51900"/>
    </source>
</evidence>
<protein>
    <submittedName>
        <fullName evidence="8">Integrase</fullName>
    </submittedName>
</protein>
<dbReference type="Gene3D" id="1.10.443.10">
    <property type="entry name" value="Intergrase catalytic core"/>
    <property type="match status" value="1"/>
</dbReference>
<dbReference type="GO" id="GO:0003677">
    <property type="term" value="F:DNA binding"/>
    <property type="evidence" value="ECO:0007669"/>
    <property type="project" value="UniProtKB-UniRule"/>
</dbReference>
<evidence type="ECO:0000256" key="3">
    <source>
        <dbReference type="ARBA" id="ARBA00023172"/>
    </source>
</evidence>
<evidence type="ECO:0000259" key="6">
    <source>
        <dbReference type="PROSITE" id="PS51898"/>
    </source>
</evidence>
<comment type="similarity">
    <text evidence="1">Belongs to the 'phage' integrase family.</text>
</comment>
<dbReference type="InterPro" id="IPR044068">
    <property type="entry name" value="CB"/>
</dbReference>
<gene>
    <name evidence="8" type="ORF">RsoM1USA_56</name>
</gene>
<evidence type="ECO:0000256" key="4">
    <source>
        <dbReference type="PROSITE-ProRule" id="PRU01248"/>
    </source>
</evidence>